<dbReference type="EMBL" id="SPQT01000005">
    <property type="protein sequence ID" value="TFV48220.1"/>
    <property type="molecule type" value="Genomic_DNA"/>
</dbReference>
<protein>
    <submittedName>
        <fullName evidence="2">Uncharacterized protein</fullName>
    </submittedName>
</protein>
<accession>A0A4Y9LZC3</accession>
<evidence type="ECO:0000313" key="3">
    <source>
        <dbReference type="Proteomes" id="UP000297966"/>
    </source>
</evidence>
<gene>
    <name evidence="2" type="ORF">E4K65_12350</name>
</gene>
<evidence type="ECO:0000256" key="1">
    <source>
        <dbReference type="SAM" id="MobiDB-lite"/>
    </source>
</evidence>
<reference evidence="2 3" key="1">
    <citation type="submission" date="2019-03" db="EMBL/GenBank/DDBJ databases">
        <title>Bradyrhizobium diversity isolated from nodules of Chamaecrista fasciculata.</title>
        <authorList>
            <person name="Klepa M.S."/>
            <person name="Urquiaga M.O."/>
            <person name="Hungria M."/>
            <person name="Delamuta J.R."/>
        </authorList>
    </citation>
    <scope>NUCLEOTIDE SEQUENCE [LARGE SCALE GENOMIC DNA]</scope>
    <source>
        <strain evidence="2 3">CNPSo 3448</strain>
    </source>
</reference>
<feature type="region of interest" description="Disordered" evidence="1">
    <location>
        <begin position="25"/>
        <end position="44"/>
    </location>
</feature>
<comment type="caution">
    <text evidence="2">The sequence shown here is derived from an EMBL/GenBank/DDBJ whole genome shotgun (WGS) entry which is preliminary data.</text>
</comment>
<dbReference type="AlphaFoldDB" id="A0A4Y9LZC3"/>
<dbReference type="OrthoDB" id="10009792at2"/>
<keyword evidence="3" id="KW-1185">Reference proteome</keyword>
<proteinExistence type="predicted"/>
<dbReference type="Proteomes" id="UP000297966">
    <property type="component" value="Unassembled WGS sequence"/>
</dbReference>
<evidence type="ECO:0000313" key="2">
    <source>
        <dbReference type="EMBL" id="TFV48220.1"/>
    </source>
</evidence>
<name>A0A4Y9LZC3_9BRAD</name>
<organism evidence="2 3">
    <name type="scientific">Bradyrhizobium niftali</name>
    <dbReference type="NCBI Taxonomy" id="2560055"/>
    <lineage>
        <taxon>Bacteria</taxon>
        <taxon>Pseudomonadati</taxon>
        <taxon>Pseudomonadota</taxon>
        <taxon>Alphaproteobacteria</taxon>
        <taxon>Hyphomicrobiales</taxon>
        <taxon>Nitrobacteraceae</taxon>
        <taxon>Bradyrhizobium</taxon>
    </lineage>
</organism>
<sequence length="116" mass="12523">MNTTALAPNIEPRRGDCENAAQLQNQASNRTKIEANADAMDEPALRKRPRSAFDLDGIVVMPTAAECRELAKSYRSQANECGISPRRAALLRNIANSLSGLASQLEMLAADATKHS</sequence>